<dbReference type="Pfam" id="PF08263">
    <property type="entry name" value="LRRNT_2"/>
    <property type="match status" value="1"/>
</dbReference>
<keyword evidence="9" id="KW-0472">Membrane</keyword>
<dbReference type="EMBL" id="SDRB02003366">
    <property type="protein sequence ID" value="THG17923.1"/>
    <property type="molecule type" value="Genomic_DNA"/>
</dbReference>
<reference evidence="14 15" key="1">
    <citation type="journal article" date="2018" name="Proc. Natl. Acad. Sci. U.S.A.">
        <title>Draft genome sequence of Camellia sinensis var. sinensis provides insights into the evolution of the tea genome and tea quality.</title>
        <authorList>
            <person name="Wei C."/>
            <person name="Yang H."/>
            <person name="Wang S."/>
            <person name="Zhao J."/>
            <person name="Liu C."/>
            <person name="Gao L."/>
            <person name="Xia E."/>
            <person name="Lu Y."/>
            <person name="Tai Y."/>
            <person name="She G."/>
            <person name="Sun J."/>
            <person name="Cao H."/>
            <person name="Tong W."/>
            <person name="Gao Q."/>
            <person name="Li Y."/>
            <person name="Deng W."/>
            <person name="Jiang X."/>
            <person name="Wang W."/>
            <person name="Chen Q."/>
            <person name="Zhang S."/>
            <person name="Li H."/>
            <person name="Wu J."/>
            <person name="Wang P."/>
            <person name="Li P."/>
            <person name="Shi C."/>
            <person name="Zheng F."/>
            <person name="Jian J."/>
            <person name="Huang B."/>
            <person name="Shan D."/>
            <person name="Shi M."/>
            <person name="Fang C."/>
            <person name="Yue Y."/>
            <person name="Li F."/>
            <person name="Li D."/>
            <person name="Wei S."/>
            <person name="Han B."/>
            <person name="Jiang C."/>
            <person name="Yin Y."/>
            <person name="Xia T."/>
            <person name="Zhang Z."/>
            <person name="Bennetzen J.L."/>
            <person name="Zhao S."/>
            <person name="Wan X."/>
        </authorList>
    </citation>
    <scope>NUCLEOTIDE SEQUENCE [LARGE SCALE GENOMIC DNA]</scope>
    <source>
        <strain evidence="15">cv. Shuchazao</strain>
        <tissue evidence="14">Leaf</tissue>
    </source>
</reference>
<dbReference type="PROSITE" id="PS51450">
    <property type="entry name" value="LRR"/>
    <property type="match status" value="1"/>
</dbReference>
<keyword evidence="8" id="KW-1133">Transmembrane helix</keyword>
<comment type="similarity">
    <text evidence="2">Belongs to the RLP family.</text>
</comment>
<evidence type="ECO:0000256" key="7">
    <source>
        <dbReference type="ARBA" id="ARBA00022737"/>
    </source>
</evidence>
<evidence type="ECO:0000256" key="1">
    <source>
        <dbReference type="ARBA" id="ARBA00004251"/>
    </source>
</evidence>
<dbReference type="GO" id="GO:0006952">
    <property type="term" value="P:defense response"/>
    <property type="evidence" value="ECO:0007669"/>
    <property type="project" value="UniProtKB-ARBA"/>
</dbReference>
<protein>
    <submittedName>
        <fullName evidence="14">Uncharacterized protein</fullName>
    </submittedName>
</protein>
<evidence type="ECO:0000256" key="4">
    <source>
        <dbReference type="ARBA" id="ARBA00022614"/>
    </source>
</evidence>
<evidence type="ECO:0000256" key="6">
    <source>
        <dbReference type="ARBA" id="ARBA00022729"/>
    </source>
</evidence>
<dbReference type="PANTHER" id="PTHR48061:SF12">
    <property type="entry name" value="DISEASE RESISTANCE LIKE PROTEIN"/>
    <property type="match status" value="1"/>
</dbReference>
<dbReference type="FunFam" id="3.80.10.10:FF:000213">
    <property type="entry name" value="Tyrosine-sulfated glycopeptide receptor 1"/>
    <property type="match status" value="1"/>
</dbReference>
<organism evidence="14 15">
    <name type="scientific">Camellia sinensis var. sinensis</name>
    <name type="common">China tea</name>
    <dbReference type="NCBI Taxonomy" id="542762"/>
    <lineage>
        <taxon>Eukaryota</taxon>
        <taxon>Viridiplantae</taxon>
        <taxon>Streptophyta</taxon>
        <taxon>Embryophyta</taxon>
        <taxon>Tracheophyta</taxon>
        <taxon>Spermatophyta</taxon>
        <taxon>Magnoliopsida</taxon>
        <taxon>eudicotyledons</taxon>
        <taxon>Gunneridae</taxon>
        <taxon>Pentapetalae</taxon>
        <taxon>asterids</taxon>
        <taxon>Ericales</taxon>
        <taxon>Theaceae</taxon>
        <taxon>Camellia</taxon>
    </lineage>
</organism>
<evidence type="ECO:0000256" key="3">
    <source>
        <dbReference type="ARBA" id="ARBA00022475"/>
    </source>
</evidence>
<dbReference type="SUPFAM" id="SSF52058">
    <property type="entry name" value="L domain-like"/>
    <property type="match status" value="5"/>
</dbReference>
<dbReference type="PANTHER" id="PTHR48061">
    <property type="entry name" value="LEUCINE-RICH REPEAT RECEPTOR PROTEIN KINASE EMS1-LIKE-RELATED"/>
    <property type="match status" value="1"/>
</dbReference>
<keyword evidence="5" id="KW-0812">Transmembrane</keyword>
<sequence length="1113" mass="123042">MLTNSSSSAQPLCHEDESSSLLQFKHSFFINKSASGDPSTYSKVDSWKKLEGKSSDCCSWDGVECDHDTGHVVGLDLSSSFLYGSINSNSSLFNLVHLQRLNLSGNHFNYSQIPPRMGTLSRLTSPDLSYSVFFSQIPSNISCLAKLVYLDLSGNALKLEKPNLEDLVQNLTNLKALDLSWVNVSSTVTHALSNMSLLTTLFLESCQLYGEFPRTILQLPNLQILSIANNSNLTGNLPEFHRSSLLKKLSLRGTGFSGMVPDSIGNLESISYLDLTGCNFSGMLPASLGSVTKLTYLSLCVNQFGGQIPESLGNLSQLTFLCLGKNNFDVPTLPLTLVKLSKLTVLYIADMKIRGEIPQCLANLTQLSYLSISSNELVGQIPSWLMNLTKLTTLNLYENQLHGMIPSSISQLKYLGELNLHSNNLSGKLELDILLKHQNLFRLELSMNKLTVFTKNITNATLPKFLVLGLESCNMKEFPNFLQFQDELKMFYFADNKIQGEIPTWFWNNTKESMEDVELQNNFLTGFEQHPDVIPWQSVISLDLSFNKLQGSLPIPPPSTIVYLVNGNSLSGEIPPSMICHNSSLQILDLSDNNLSSIIPKCLSSFSDSLLVFNLSRNNFHGTIPPMMGINLKMIDLSQNHLHGLVPRSLQNCMMLEILVLGNNQMEDTFPSWLGALPMLQVLILRSNRFHGAITVSKTNIKFPMLRIIDLSDNGFSGNLPSEYFENWNAMTMIKRENLTYMQASNEVLVTTTINSRLKGIIWSVTPYMYSVTMDDKGTHRLYTKIQKAFIAIDLSNNKFGGEIPESLGRLKGLQMLNLSNNNLTGVIPSSLAKLTELESLDLSQNLLSGEIPQQLIQLTFLEVLDVSHNHLTGRIPRGNQFDTFENNSYDGNSGLCGYPLSKLCGNSDASPPPSFSFHGDDSKFPSGVVDWIIISLGYGSGLIVGLVIGHTLTTRFHGAIENLKANLKFPNWCIIDLFHNGFSGQIQKALGSLCRLKVLSISNNSLIGKIPSSLANLTELESLDLSRNLLSGEIPPQLSQLSFLEFLNVSHNYLTGPIPQGKQFDTFENNSSLGNFELCGKPLSKLCGNLEASTPPPLSFRGDDSKFPSSVD</sequence>
<evidence type="ECO:0000256" key="10">
    <source>
        <dbReference type="ARBA" id="ARBA00023170"/>
    </source>
</evidence>
<keyword evidence="11" id="KW-0325">Glycoprotein</keyword>
<dbReference type="Pfam" id="PF23598">
    <property type="entry name" value="LRR_14"/>
    <property type="match status" value="1"/>
</dbReference>
<dbReference type="STRING" id="542762.A0A4S4EMP2"/>
<evidence type="ECO:0000256" key="2">
    <source>
        <dbReference type="ARBA" id="ARBA00009592"/>
    </source>
</evidence>
<dbReference type="Gene3D" id="3.80.10.10">
    <property type="entry name" value="Ribonuclease Inhibitor"/>
    <property type="match status" value="5"/>
</dbReference>
<dbReference type="InterPro" id="IPR055414">
    <property type="entry name" value="LRR_R13L4/SHOC2-like"/>
</dbReference>
<dbReference type="GO" id="GO:0051707">
    <property type="term" value="P:response to other organism"/>
    <property type="evidence" value="ECO:0007669"/>
    <property type="project" value="UniProtKB-ARBA"/>
</dbReference>
<keyword evidence="7" id="KW-0677">Repeat</keyword>
<feature type="domain" description="Disease resistance R13L4/SHOC-2-like LRR" evidence="13">
    <location>
        <begin position="273"/>
        <end position="470"/>
    </location>
</feature>
<evidence type="ECO:0000256" key="8">
    <source>
        <dbReference type="ARBA" id="ARBA00022989"/>
    </source>
</evidence>
<evidence type="ECO:0000259" key="13">
    <source>
        <dbReference type="Pfam" id="PF23598"/>
    </source>
</evidence>
<keyword evidence="6" id="KW-0732">Signal</keyword>
<dbReference type="Proteomes" id="UP000306102">
    <property type="component" value="Unassembled WGS sequence"/>
</dbReference>
<keyword evidence="4" id="KW-0433">Leucine-rich repeat</keyword>
<dbReference type="PRINTS" id="PR00019">
    <property type="entry name" value="LEURICHRPT"/>
</dbReference>
<dbReference type="SMART" id="SM00365">
    <property type="entry name" value="LRR_SD22"/>
    <property type="match status" value="7"/>
</dbReference>
<accession>A0A4S4EMP2</accession>
<dbReference type="Pfam" id="PF13855">
    <property type="entry name" value="LRR_8"/>
    <property type="match status" value="3"/>
</dbReference>
<evidence type="ECO:0000313" key="14">
    <source>
        <dbReference type="EMBL" id="THG17923.1"/>
    </source>
</evidence>
<name>A0A4S4EMP2_CAMSN</name>
<evidence type="ECO:0000313" key="15">
    <source>
        <dbReference type="Proteomes" id="UP000306102"/>
    </source>
</evidence>
<evidence type="ECO:0000256" key="11">
    <source>
        <dbReference type="ARBA" id="ARBA00023180"/>
    </source>
</evidence>
<keyword evidence="15" id="KW-1185">Reference proteome</keyword>
<gene>
    <name evidence="14" type="ORF">TEA_019090</name>
</gene>
<keyword evidence="10" id="KW-0675">Receptor</keyword>
<dbReference type="SMART" id="SM00369">
    <property type="entry name" value="LRR_TYP"/>
    <property type="match status" value="9"/>
</dbReference>
<dbReference type="InterPro" id="IPR001611">
    <property type="entry name" value="Leu-rich_rpt"/>
</dbReference>
<comment type="subcellular location">
    <subcellularLocation>
        <location evidence="1">Cell membrane</location>
        <topology evidence="1">Single-pass type I membrane protein</topology>
    </subcellularLocation>
</comment>
<evidence type="ECO:0000256" key="5">
    <source>
        <dbReference type="ARBA" id="ARBA00022692"/>
    </source>
</evidence>
<keyword evidence="3" id="KW-1003">Cell membrane</keyword>
<dbReference type="InterPro" id="IPR003591">
    <property type="entry name" value="Leu-rich_rpt_typical-subtyp"/>
</dbReference>
<dbReference type="FunFam" id="3.80.10.10:FF:000111">
    <property type="entry name" value="LRR receptor-like serine/threonine-protein kinase ERECTA"/>
    <property type="match status" value="1"/>
</dbReference>
<proteinExistence type="inferred from homology"/>
<evidence type="ECO:0000256" key="9">
    <source>
        <dbReference type="ARBA" id="ARBA00023136"/>
    </source>
</evidence>
<dbReference type="InterPro" id="IPR032675">
    <property type="entry name" value="LRR_dom_sf"/>
</dbReference>
<dbReference type="FunFam" id="3.80.10.10:FF:000041">
    <property type="entry name" value="LRR receptor-like serine/threonine-protein kinase ERECTA"/>
    <property type="match status" value="2"/>
</dbReference>
<evidence type="ECO:0000259" key="12">
    <source>
        <dbReference type="Pfam" id="PF08263"/>
    </source>
</evidence>
<dbReference type="InterPro" id="IPR013210">
    <property type="entry name" value="LRR_N_plant-typ"/>
</dbReference>
<comment type="caution">
    <text evidence="14">The sequence shown here is derived from an EMBL/GenBank/DDBJ whole genome shotgun (WGS) entry which is preliminary data.</text>
</comment>
<dbReference type="InterPro" id="IPR046956">
    <property type="entry name" value="RLP23-like"/>
</dbReference>
<feature type="domain" description="Leucine-rich repeat-containing N-terminal plant-type" evidence="12">
    <location>
        <begin position="15"/>
        <end position="66"/>
    </location>
</feature>
<dbReference type="Pfam" id="PF00560">
    <property type="entry name" value="LRR_1"/>
    <property type="match status" value="2"/>
</dbReference>
<dbReference type="GO" id="GO:0005886">
    <property type="term" value="C:plasma membrane"/>
    <property type="evidence" value="ECO:0007669"/>
    <property type="project" value="UniProtKB-SubCell"/>
</dbReference>
<dbReference type="AlphaFoldDB" id="A0A4S4EMP2"/>